<name>A0A9P6WF50_9ASCO</name>
<dbReference type="AlphaFoldDB" id="A0A9P6WF50"/>
<organism evidence="1 2">
    <name type="scientific">Pichia californica</name>
    <dbReference type="NCBI Taxonomy" id="460514"/>
    <lineage>
        <taxon>Eukaryota</taxon>
        <taxon>Fungi</taxon>
        <taxon>Dikarya</taxon>
        <taxon>Ascomycota</taxon>
        <taxon>Saccharomycotina</taxon>
        <taxon>Pichiomycetes</taxon>
        <taxon>Pichiales</taxon>
        <taxon>Pichiaceae</taxon>
        <taxon>Pichia</taxon>
    </lineage>
</organism>
<keyword evidence="2" id="KW-1185">Reference proteome</keyword>
<evidence type="ECO:0000313" key="2">
    <source>
        <dbReference type="Proteomes" id="UP000697127"/>
    </source>
</evidence>
<feature type="non-terminal residue" evidence="1">
    <location>
        <position position="145"/>
    </location>
</feature>
<feature type="non-terminal residue" evidence="1">
    <location>
        <position position="1"/>
    </location>
</feature>
<evidence type="ECO:0000313" key="1">
    <source>
        <dbReference type="EMBL" id="KAG0680561.1"/>
    </source>
</evidence>
<dbReference type="EMBL" id="PUHW01000999">
    <property type="protein sequence ID" value="KAG0680561.1"/>
    <property type="molecule type" value="Genomic_DNA"/>
</dbReference>
<comment type="caution">
    <text evidence="1">The sequence shown here is derived from an EMBL/GenBank/DDBJ whole genome shotgun (WGS) entry which is preliminary data.</text>
</comment>
<accession>A0A9P6WF50</accession>
<sequence>DAFNELISKMEKEIDDKDYKHFLDIFSLPTHSMLHLLEKLKDIGSYRDIWCFVMERTCKEMRSMVLPNRNSCKSLNERISMKAYNTISFFSQYKSYKHTYYEYTTGRLAKESDNVESRKREFKRSHRLGNISDSELSVKIFNKLT</sequence>
<proteinExistence type="predicted"/>
<reference evidence="1" key="1">
    <citation type="submission" date="2020-11" db="EMBL/GenBank/DDBJ databases">
        <title>Kefir isolates.</title>
        <authorList>
            <person name="Marcisauskas S."/>
            <person name="Kim Y."/>
            <person name="Blasche S."/>
        </authorList>
    </citation>
    <scope>NUCLEOTIDE SEQUENCE</scope>
    <source>
        <strain evidence="1">Olga-1</strain>
    </source>
</reference>
<protein>
    <submittedName>
        <fullName evidence="1">Uncharacterized protein</fullName>
    </submittedName>
</protein>
<dbReference type="Proteomes" id="UP000697127">
    <property type="component" value="Unassembled WGS sequence"/>
</dbReference>
<gene>
    <name evidence="1" type="ORF">C6P40_005524</name>
</gene>